<name>A0A2M4C624_9DIPT</name>
<feature type="chain" id="PRO_5014941221" evidence="1">
    <location>
        <begin position="20"/>
        <end position="167"/>
    </location>
</feature>
<accession>A0A2M4C624</accession>
<evidence type="ECO:0000256" key="1">
    <source>
        <dbReference type="SAM" id="SignalP"/>
    </source>
</evidence>
<protein>
    <submittedName>
        <fullName evidence="2">Putative secreted protein</fullName>
    </submittedName>
</protein>
<proteinExistence type="predicted"/>
<organism evidence="2">
    <name type="scientific">Anopheles marajoara</name>
    <dbReference type="NCBI Taxonomy" id="58244"/>
    <lineage>
        <taxon>Eukaryota</taxon>
        <taxon>Metazoa</taxon>
        <taxon>Ecdysozoa</taxon>
        <taxon>Arthropoda</taxon>
        <taxon>Hexapoda</taxon>
        <taxon>Insecta</taxon>
        <taxon>Pterygota</taxon>
        <taxon>Neoptera</taxon>
        <taxon>Endopterygota</taxon>
        <taxon>Diptera</taxon>
        <taxon>Nematocera</taxon>
        <taxon>Culicoidea</taxon>
        <taxon>Culicidae</taxon>
        <taxon>Anophelinae</taxon>
        <taxon>Anopheles</taxon>
    </lineage>
</organism>
<reference evidence="2" key="1">
    <citation type="submission" date="2018-01" db="EMBL/GenBank/DDBJ databases">
        <title>An insight into the sialome of Amazonian anophelines.</title>
        <authorList>
            <person name="Ribeiro J.M."/>
            <person name="Scarpassa V."/>
            <person name="Calvo E."/>
        </authorList>
    </citation>
    <scope>NUCLEOTIDE SEQUENCE</scope>
    <source>
        <tissue evidence="2">Salivary glands</tissue>
    </source>
</reference>
<dbReference type="EMBL" id="GGFJ01011623">
    <property type="protein sequence ID" value="MBW60764.1"/>
    <property type="molecule type" value="Transcribed_RNA"/>
</dbReference>
<evidence type="ECO:0000313" key="2">
    <source>
        <dbReference type="EMBL" id="MBW60764.1"/>
    </source>
</evidence>
<dbReference type="AlphaFoldDB" id="A0A2M4C624"/>
<keyword evidence="1" id="KW-0732">Signal</keyword>
<feature type="signal peptide" evidence="1">
    <location>
        <begin position="1"/>
        <end position="19"/>
    </location>
</feature>
<sequence>MVGVTLFRTFAVLAGHSLGVFVGPASPGDPGIAGAFSLHPSPYRATLFPSHGPSSLPPGRLSVRSVGSVLASRYSLHPFRPFSPAYYCCFCVVKPTLNGRTWWHTNRHRNRSIVFVALLSSCRTSPSYRLPPLHHRMDRRTRFSICLSTKPTPTVAVPRSRNHTHPP</sequence>